<dbReference type="GO" id="GO:0002161">
    <property type="term" value="F:aminoacyl-tRNA deacylase activity"/>
    <property type="evidence" value="ECO:0007669"/>
    <property type="project" value="InterPro"/>
</dbReference>
<evidence type="ECO:0000259" key="1">
    <source>
        <dbReference type="Pfam" id="PF04073"/>
    </source>
</evidence>
<sequence length="194" mass="19933">MTADPTTTLGSLTWVRALDRPDLLADPVRAAVEAWAAADDRVADAVVVTEIDPDLADTAALTAAYDLPPAASANCVLVAGRREGDERVAAAVVRATTRADVNNAVKRLLDVRKASFLPTDRAVAESGMEYGGITPLGLPADYRVLVDARVATDDPDAGPVVVIGSGLRRSKVALPGALLASAPGVEVVEGLALG</sequence>
<reference evidence="2 3" key="1">
    <citation type="submission" date="2018-11" db="EMBL/GenBank/DDBJ databases">
        <title>Draft genome sequence of Cellulomonas takizawaensis strain TKZ-21.</title>
        <authorList>
            <person name="Yamamura H."/>
            <person name="Hayashi T."/>
            <person name="Hamada M."/>
            <person name="Serisawa Y."/>
            <person name="Matsuyama K."/>
            <person name="Nakagawa Y."/>
            <person name="Otoguro M."/>
            <person name="Yanagida F."/>
            <person name="Hayakawa M."/>
        </authorList>
    </citation>
    <scope>NUCLEOTIDE SEQUENCE [LARGE SCALE GENOMIC DNA]</scope>
    <source>
        <strain evidence="2 3">TKZ-21</strain>
    </source>
</reference>
<dbReference type="SUPFAM" id="SSF55826">
    <property type="entry name" value="YbaK/ProRS associated domain"/>
    <property type="match status" value="1"/>
</dbReference>
<dbReference type="InterPro" id="IPR007214">
    <property type="entry name" value="YbaK/aa-tRNA-synth-assoc-dom"/>
</dbReference>
<proteinExistence type="predicted"/>
<dbReference type="Pfam" id="PF04073">
    <property type="entry name" value="tRNA_edit"/>
    <property type="match status" value="1"/>
</dbReference>
<gene>
    <name evidence="2" type="ORF">CTKZ_31930</name>
</gene>
<dbReference type="EMBL" id="BHYL01000316">
    <property type="protein sequence ID" value="GCD21631.1"/>
    <property type="molecule type" value="Genomic_DNA"/>
</dbReference>
<dbReference type="Proteomes" id="UP000288246">
    <property type="component" value="Unassembled WGS sequence"/>
</dbReference>
<keyword evidence="3" id="KW-1185">Reference proteome</keyword>
<dbReference type="AlphaFoldDB" id="A0A401V434"/>
<protein>
    <recommendedName>
        <fullName evidence="1">YbaK/aminoacyl-tRNA synthetase-associated domain-containing protein</fullName>
    </recommendedName>
</protein>
<comment type="caution">
    <text evidence="2">The sequence shown here is derived from an EMBL/GenBank/DDBJ whole genome shotgun (WGS) entry which is preliminary data.</text>
</comment>
<organism evidence="2 3">
    <name type="scientific">Cellulomonas algicola</name>
    <dbReference type="NCBI Taxonomy" id="2071633"/>
    <lineage>
        <taxon>Bacteria</taxon>
        <taxon>Bacillati</taxon>
        <taxon>Actinomycetota</taxon>
        <taxon>Actinomycetes</taxon>
        <taxon>Micrococcales</taxon>
        <taxon>Cellulomonadaceae</taxon>
        <taxon>Cellulomonas</taxon>
    </lineage>
</organism>
<name>A0A401V434_9CELL</name>
<dbReference type="RefSeq" id="WP_124344154.1">
    <property type="nucleotide sequence ID" value="NZ_BHYL01000316.1"/>
</dbReference>
<accession>A0A401V434</accession>
<evidence type="ECO:0000313" key="3">
    <source>
        <dbReference type="Proteomes" id="UP000288246"/>
    </source>
</evidence>
<dbReference type="Gene3D" id="3.90.960.10">
    <property type="entry name" value="YbaK/aminoacyl-tRNA synthetase-associated domain"/>
    <property type="match status" value="1"/>
</dbReference>
<dbReference type="OrthoDB" id="9796920at2"/>
<evidence type="ECO:0000313" key="2">
    <source>
        <dbReference type="EMBL" id="GCD21631.1"/>
    </source>
</evidence>
<dbReference type="InterPro" id="IPR036754">
    <property type="entry name" value="YbaK/aa-tRNA-synt-asso_dom_sf"/>
</dbReference>
<feature type="domain" description="YbaK/aminoacyl-tRNA synthetase-associated" evidence="1">
    <location>
        <begin position="53"/>
        <end position="177"/>
    </location>
</feature>